<dbReference type="GO" id="GO:0046677">
    <property type="term" value="P:response to antibiotic"/>
    <property type="evidence" value="ECO:0007669"/>
    <property type="project" value="InterPro"/>
</dbReference>
<protein>
    <submittedName>
        <fullName evidence="2">Succinoglycan biosynthesis</fullName>
    </submittedName>
</protein>
<organism evidence="2 3">
    <name type="scientific">Pueribacillus theae</name>
    <dbReference type="NCBI Taxonomy" id="2171751"/>
    <lineage>
        <taxon>Bacteria</taxon>
        <taxon>Bacillati</taxon>
        <taxon>Bacillota</taxon>
        <taxon>Bacilli</taxon>
        <taxon>Bacillales</taxon>
        <taxon>Bacillaceae</taxon>
        <taxon>Pueribacillus</taxon>
    </lineage>
</organism>
<dbReference type="Proteomes" id="UP000245998">
    <property type="component" value="Unassembled WGS sequence"/>
</dbReference>
<dbReference type="InterPro" id="IPR052036">
    <property type="entry name" value="Hydrolase/PRTase-associated"/>
</dbReference>
<dbReference type="Pfam" id="PF05139">
    <property type="entry name" value="Erythro_esteras"/>
    <property type="match status" value="1"/>
</dbReference>
<evidence type="ECO:0000313" key="2">
    <source>
        <dbReference type="EMBL" id="PWA10066.1"/>
    </source>
</evidence>
<dbReference type="SUPFAM" id="SSF159501">
    <property type="entry name" value="EreA/ChaN-like"/>
    <property type="match status" value="1"/>
</dbReference>
<dbReference type="CDD" id="cd14728">
    <property type="entry name" value="Ere-like"/>
    <property type="match status" value="1"/>
</dbReference>
<dbReference type="Gene3D" id="3.30.1870.10">
    <property type="entry name" value="EreA-like, domain 2"/>
    <property type="match status" value="1"/>
</dbReference>
<evidence type="ECO:0000313" key="3">
    <source>
        <dbReference type="Proteomes" id="UP000245998"/>
    </source>
</evidence>
<keyword evidence="1" id="KW-0732">Signal</keyword>
<feature type="signal peptide" evidence="1">
    <location>
        <begin position="1"/>
        <end position="28"/>
    </location>
</feature>
<feature type="chain" id="PRO_5015538096" evidence="1">
    <location>
        <begin position="29"/>
        <end position="426"/>
    </location>
</feature>
<dbReference type="Gene3D" id="1.20.1440.30">
    <property type="entry name" value="Biosynthetic Protein domain"/>
    <property type="match status" value="1"/>
</dbReference>
<comment type="caution">
    <text evidence="2">The sequence shown here is derived from an EMBL/GenBank/DDBJ whole genome shotgun (WGS) entry which is preliminary data.</text>
</comment>
<accession>A0A2U1JXW8</accession>
<evidence type="ECO:0000256" key="1">
    <source>
        <dbReference type="SAM" id="SignalP"/>
    </source>
</evidence>
<dbReference type="Gene3D" id="3.40.1660.10">
    <property type="entry name" value="EreA-like (biosynthetic domain)"/>
    <property type="match status" value="1"/>
</dbReference>
<proteinExistence type="predicted"/>
<reference evidence="2 3" key="1">
    <citation type="submission" date="2018-04" db="EMBL/GenBank/DDBJ databases">
        <title>Camelliibacillus theae gen. nov., sp. nov., isolated from Pu'er tea.</title>
        <authorList>
            <person name="Niu L."/>
        </authorList>
    </citation>
    <scope>NUCLEOTIDE SEQUENCE [LARGE SCALE GENOMIC DNA]</scope>
    <source>
        <strain evidence="2 3">T8</strain>
    </source>
</reference>
<dbReference type="OrthoDB" id="9810066at2"/>
<dbReference type="EMBL" id="QCZG01000024">
    <property type="protein sequence ID" value="PWA10066.1"/>
    <property type="molecule type" value="Genomic_DNA"/>
</dbReference>
<keyword evidence="3" id="KW-1185">Reference proteome</keyword>
<dbReference type="PANTHER" id="PTHR31299">
    <property type="entry name" value="ESTERASE, PUTATIVE (AFU_ORTHOLOGUE AFUA_1G05850)-RELATED"/>
    <property type="match status" value="1"/>
</dbReference>
<sequence>MMFSKKGSLLYASIFLSVLLSGCGGGEAVDEAGQYISTVEEIDIPDDVKVIGLGEATHGNIEFQELKKDVFEALIKNENVHVFVLEGDFGGGQQINQFIVNGNGTAEEAVKALDYSIYNTEQMVDLVQWLHDYNVTAGEDEKVYFYGNDMQRYDFSKKEVLDYYEAVNLDNNKKYADQLKNVSNDTMRELTTKQLEEINHTVDNILLDLQSNVGTYEEQSSHDAFSFALQHAQIMKQRTQLFLNEENYTKLRDKYLADNLQWIVEFEAERGHGKVFVSGHNGHIEKTSASLAGYKSMGNYLDELYGAEYFAIGTDLINSEFQALNRGSDERQIHTIENHNDLVDAFSEVEPNIFYVGFEKASESEELLNMIKSEQKMVNIGDDFRSWHRLLKMFYTIEMIPKEAYDGIIIIKEAVPTTVIDKTEVL</sequence>
<dbReference type="PANTHER" id="PTHR31299:SF0">
    <property type="entry name" value="ESTERASE, PUTATIVE (AFU_ORTHOLOGUE AFUA_1G05850)-RELATED"/>
    <property type="match status" value="1"/>
</dbReference>
<dbReference type="AlphaFoldDB" id="A0A2U1JXW8"/>
<dbReference type="PROSITE" id="PS51257">
    <property type="entry name" value="PROKAR_LIPOPROTEIN"/>
    <property type="match status" value="1"/>
</dbReference>
<gene>
    <name evidence="2" type="ORF">DCC39_11760</name>
</gene>
<name>A0A2U1JXW8_9BACI</name>
<dbReference type="InterPro" id="IPR007815">
    <property type="entry name" value="Emycin_Estase"/>
</dbReference>